<dbReference type="AlphaFoldDB" id="A0A8S0Y0M8"/>
<proteinExistence type="predicted"/>
<comment type="caution">
    <text evidence="3">The sequence shown here is derived from an EMBL/GenBank/DDBJ whole genome shotgun (WGS) entry which is preliminary data.</text>
</comment>
<evidence type="ECO:0000256" key="2">
    <source>
        <dbReference type="SAM" id="MobiDB-lite"/>
    </source>
</evidence>
<feature type="region of interest" description="Disordered" evidence="2">
    <location>
        <begin position="476"/>
        <end position="503"/>
    </location>
</feature>
<name>A0A8S0Y0M8_CYCAE</name>
<evidence type="ECO:0000256" key="1">
    <source>
        <dbReference type="SAM" id="Coils"/>
    </source>
</evidence>
<protein>
    <submittedName>
        <fullName evidence="3">Uncharacterized protein</fullName>
    </submittedName>
</protein>
<dbReference type="EMBL" id="CACVBS010000101">
    <property type="protein sequence ID" value="CAA7271001.1"/>
    <property type="molecule type" value="Genomic_DNA"/>
</dbReference>
<organism evidence="3 4">
    <name type="scientific">Cyclocybe aegerita</name>
    <name type="common">Black poplar mushroom</name>
    <name type="synonym">Agrocybe aegerita</name>
    <dbReference type="NCBI Taxonomy" id="1973307"/>
    <lineage>
        <taxon>Eukaryota</taxon>
        <taxon>Fungi</taxon>
        <taxon>Dikarya</taxon>
        <taxon>Basidiomycota</taxon>
        <taxon>Agaricomycotina</taxon>
        <taxon>Agaricomycetes</taxon>
        <taxon>Agaricomycetidae</taxon>
        <taxon>Agaricales</taxon>
        <taxon>Agaricineae</taxon>
        <taxon>Bolbitiaceae</taxon>
        <taxon>Cyclocybe</taxon>
    </lineage>
</organism>
<gene>
    <name evidence="3" type="ORF">AAE3_LOCUS13275</name>
</gene>
<evidence type="ECO:0000313" key="3">
    <source>
        <dbReference type="EMBL" id="CAA7271001.1"/>
    </source>
</evidence>
<feature type="coiled-coil region" evidence="1">
    <location>
        <begin position="165"/>
        <end position="224"/>
    </location>
</feature>
<keyword evidence="4" id="KW-1185">Reference proteome</keyword>
<feature type="compositionally biased region" description="Low complexity" evidence="2">
    <location>
        <begin position="12"/>
        <end position="27"/>
    </location>
</feature>
<keyword evidence="1" id="KW-0175">Coiled coil</keyword>
<accession>A0A8S0Y0M8</accession>
<feature type="region of interest" description="Disordered" evidence="2">
    <location>
        <begin position="1"/>
        <end position="45"/>
    </location>
</feature>
<reference evidence="3 4" key="1">
    <citation type="submission" date="2020-01" db="EMBL/GenBank/DDBJ databases">
        <authorList>
            <person name="Gupta K D."/>
        </authorList>
    </citation>
    <scope>NUCLEOTIDE SEQUENCE [LARGE SCALE GENOMIC DNA]</scope>
</reference>
<feature type="compositionally biased region" description="Polar residues" evidence="2">
    <location>
        <begin position="479"/>
        <end position="492"/>
    </location>
</feature>
<sequence>MKTPGLPPLLIMRTSRMTPPSSRRPTSLTNKSPDRDHPFPDPLMRKKTIPHRQIQTFQLGHRRIDAQHLQRLPAQRSQPTLRSVNANHIQSNHAPSHSSPLIQGLQTQLSCALSQLSDTKETIQRLRRQSDAHAEHTSNLVASLKGCNEEISTLTTQNRVQAQKIVGLEREVREVREGNRQLVDEKQRLMQELKDVTQAKRSTLEGLEAERDNWKEQLECMHLRMIRAEHRMRSLNLDPLLQDKFAARRESWIPARCKAAISWLTSGTADEVVQTRVQGIVEEMKKLNDDMAEAAGALVPKLEWTRSSGSRTWFSPLSAEPTAADRERAVKTVGQGVVTLMEAYAQLKIEAKTQTQMQTRARAQTGKVPSMLMQTVLETVVIHWCAQIIEGTYPRQRSFMDVLVELAGEQREDKTAGTGKPVKRVHVVPTAHSPSPSLPLRHHHVNVPFDINTCISDVLRDLARVLSVAGVCIPPAPPSSRSGHPSNRYSTTNHHHSASSSDPLFFSTLRPLLERAYDLRRATAEDNLHGLILAVCAPGAAFVGRYMLDVWVQPQCSYSLRGEKDKGMGECRAERRGVVREMSTRKVSGGIKVKRSDRPEGGSQINQLKAEYIAGTSGLGLYRFGALGEGENGVGVGGEDEGVEIVFLPRVRLVSALVKEKEVYVTG</sequence>
<dbReference type="Proteomes" id="UP000467700">
    <property type="component" value="Unassembled WGS sequence"/>
</dbReference>
<evidence type="ECO:0000313" key="4">
    <source>
        <dbReference type="Proteomes" id="UP000467700"/>
    </source>
</evidence>
<dbReference type="OrthoDB" id="10603707at2759"/>